<evidence type="ECO:0000313" key="5">
    <source>
        <dbReference type="Proteomes" id="UP000002028"/>
    </source>
</evidence>
<dbReference type="InterPro" id="IPR010559">
    <property type="entry name" value="Sig_transdc_His_kin_internal"/>
</dbReference>
<dbReference type="EMBL" id="CP001769">
    <property type="protein sequence ID" value="ADB37838.1"/>
    <property type="molecule type" value="Genomic_DNA"/>
</dbReference>
<dbReference type="eggNOG" id="COG2972">
    <property type="taxonomic scope" value="Bacteria"/>
</dbReference>
<dbReference type="KEGG" id="sli:Slin_1793"/>
<dbReference type="PANTHER" id="PTHR34220:SF7">
    <property type="entry name" value="SENSOR HISTIDINE KINASE YPDA"/>
    <property type="match status" value="1"/>
</dbReference>
<dbReference type="RefSeq" id="WP_012926388.1">
    <property type="nucleotide sequence ID" value="NC_013730.1"/>
</dbReference>
<feature type="domain" description="Signal transduction histidine kinase internal region" evidence="3">
    <location>
        <begin position="171"/>
        <end position="220"/>
    </location>
</feature>
<dbReference type="Proteomes" id="UP000002028">
    <property type="component" value="Chromosome"/>
</dbReference>
<dbReference type="STRING" id="504472.Slin_1793"/>
<dbReference type="HOGENOM" id="CLU_020473_0_2_10"/>
<keyword evidence="4" id="KW-0808">Transferase</keyword>
<evidence type="ECO:0000259" key="3">
    <source>
        <dbReference type="Pfam" id="PF06580"/>
    </source>
</evidence>
<dbReference type="Pfam" id="PF06580">
    <property type="entry name" value="His_kinase"/>
    <property type="match status" value="1"/>
</dbReference>
<name>D2QQY6_SPILD</name>
<proteinExistence type="predicted"/>
<keyword evidence="4" id="KW-0418">Kinase</keyword>
<sequence length="391" mass="45056">MKKTHVDRIRRWLRLTTRGMWSYVLLMPWFVPLISYLLVGQSYISHWQSFTGATLLIWLLSTIAFVTHDWAANAIAHRYPSLRQTVLRAGLTVAAFCGLSGSFLLVYTWFFINYRPFGSQLTYESVSSVYIFDFIAILLLAGIYETSYSLYRWQQHQMNKEKLKKENLQGQLQGLKSQVNPHFLFNSLNSLSSLIADEPRRAEQFVNEMASVYRYMLQTNPRAANVSSANRWDRDTREVAEEDPGDEDADQLTSLDNELTFIESYYHLLKTRHGAGLDLTIRVDERYRQHRIPLLTLQLLVENAVKHNVILASKPLKIEILTTEAGHLIVRNNLQRKNIRSGLNRFESTQSGLMNIQAKYQLLGYPQLAIAAGPDYFTVTLPLLTKTQTNL</sequence>
<dbReference type="AlphaFoldDB" id="D2QQY6"/>
<reference evidence="4 5" key="1">
    <citation type="journal article" date="2010" name="Stand. Genomic Sci.">
        <title>Complete genome sequence of Spirosoma linguale type strain (1).</title>
        <authorList>
            <person name="Lail K."/>
            <person name="Sikorski J."/>
            <person name="Saunders E."/>
            <person name="Lapidus A."/>
            <person name="Glavina Del Rio T."/>
            <person name="Copeland A."/>
            <person name="Tice H."/>
            <person name="Cheng J.-F."/>
            <person name="Lucas S."/>
            <person name="Nolan M."/>
            <person name="Bruce D."/>
            <person name="Goodwin L."/>
            <person name="Pitluck S."/>
            <person name="Ivanova N."/>
            <person name="Mavromatis K."/>
            <person name="Ovchinnikova G."/>
            <person name="Pati A."/>
            <person name="Chen A."/>
            <person name="Palaniappan K."/>
            <person name="Land M."/>
            <person name="Hauser L."/>
            <person name="Chang Y.-J."/>
            <person name="Jeffries C.D."/>
            <person name="Chain P."/>
            <person name="Brettin T."/>
            <person name="Detter J.C."/>
            <person name="Schuetze A."/>
            <person name="Rohde M."/>
            <person name="Tindall B.J."/>
            <person name="Goeker M."/>
            <person name="Bristow J."/>
            <person name="Eisen J.A."/>
            <person name="Markowitz V."/>
            <person name="Hugenholtz P."/>
            <person name="Kyrpides N.C."/>
            <person name="Klenk H.-P."/>
            <person name="Chen F."/>
        </authorList>
    </citation>
    <scope>NUCLEOTIDE SEQUENCE [LARGE SCALE GENOMIC DNA]</scope>
    <source>
        <strain evidence="5">ATCC 33905 / DSM 74 / LMG 10896 / Claus 1</strain>
    </source>
</reference>
<feature type="region of interest" description="Disordered" evidence="1">
    <location>
        <begin position="227"/>
        <end position="251"/>
    </location>
</feature>
<dbReference type="PANTHER" id="PTHR34220">
    <property type="entry name" value="SENSOR HISTIDINE KINASE YPDA"/>
    <property type="match status" value="1"/>
</dbReference>
<feature type="transmembrane region" description="Helical" evidence="2">
    <location>
        <begin position="130"/>
        <end position="151"/>
    </location>
</feature>
<gene>
    <name evidence="4" type="ordered locus">Slin_1793</name>
</gene>
<keyword evidence="2" id="KW-0472">Membrane</keyword>
<feature type="transmembrane region" description="Helical" evidence="2">
    <location>
        <begin position="45"/>
        <end position="66"/>
    </location>
</feature>
<accession>D2QQY6</accession>
<protein>
    <submittedName>
        <fullName evidence="4">Signal transduction histidine kinase, LytS</fullName>
    </submittedName>
</protein>
<keyword evidence="2" id="KW-1133">Transmembrane helix</keyword>
<dbReference type="GO" id="GO:0000155">
    <property type="term" value="F:phosphorelay sensor kinase activity"/>
    <property type="evidence" value="ECO:0007669"/>
    <property type="project" value="InterPro"/>
</dbReference>
<feature type="compositionally biased region" description="Acidic residues" evidence="1">
    <location>
        <begin position="240"/>
        <end position="250"/>
    </location>
</feature>
<dbReference type="GO" id="GO:0016020">
    <property type="term" value="C:membrane"/>
    <property type="evidence" value="ECO:0007669"/>
    <property type="project" value="InterPro"/>
</dbReference>
<dbReference type="InterPro" id="IPR050640">
    <property type="entry name" value="Bact_2-comp_sensor_kinase"/>
</dbReference>
<evidence type="ECO:0000313" key="4">
    <source>
        <dbReference type="EMBL" id="ADB37838.1"/>
    </source>
</evidence>
<keyword evidence="2" id="KW-0812">Transmembrane</keyword>
<feature type="transmembrane region" description="Helical" evidence="2">
    <location>
        <begin position="20"/>
        <end position="39"/>
    </location>
</feature>
<organism evidence="4 5">
    <name type="scientific">Spirosoma linguale (strain ATCC 33905 / DSM 74 / LMG 10896 / Claus 1)</name>
    <dbReference type="NCBI Taxonomy" id="504472"/>
    <lineage>
        <taxon>Bacteria</taxon>
        <taxon>Pseudomonadati</taxon>
        <taxon>Bacteroidota</taxon>
        <taxon>Cytophagia</taxon>
        <taxon>Cytophagales</taxon>
        <taxon>Cytophagaceae</taxon>
        <taxon>Spirosoma</taxon>
    </lineage>
</organism>
<feature type="transmembrane region" description="Helical" evidence="2">
    <location>
        <begin position="86"/>
        <end position="110"/>
    </location>
</feature>
<evidence type="ECO:0000256" key="1">
    <source>
        <dbReference type="SAM" id="MobiDB-lite"/>
    </source>
</evidence>
<evidence type="ECO:0000256" key="2">
    <source>
        <dbReference type="SAM" id="Phobius"/>
    </source>
</evidence>
<keyword evidence="5" id="KW-1185">Reference proteome</keyword>